<dbReference type="GO" id="GO:0032880">
    <property type="term" value="P:regulation of protein localization"/>
    <property type="evidence" value="ECO:0007669"/>
    <property type="project" value="TreeGrafter"/>
</dbReference>
<evidence type="ECO:0000256" key="2">
    <source>
        <dbReference type="ARBA" id="ARBA00008369"/>
    </source>
</evidence>
<dbReference type="OrthoDB" id="9931004at2759"/>
<comment type="caution">
    <text evidence="10">The sequence shown here is derived from an EMBL/GenBank/DDBJ whole genome shotgun (WGS) entry which is preliminary data.</text>
</comment>
<keyword evidence="11" id="KW-1185">Reference proteome</keyword>
<name>A0A9D3N8U1_9TELE</name>
<evidence type="ECO:0000313" key="11">
    <source>
        <dbReference type="Proteomes" id="UP000824219"/>
    </source>
</evidence>
<dbReference type="GO" id="GO:0005184">
    <property type="term" value="F:neuropeptide hormone activity"/>
    <property type="evidence" value="ECO:0007669"/>
    <property type="project" value="InterPro"/>
</dbReference>
<dbReference type="GO" id="GO:0016608">
    <property type="term" value="F:growth hormone-releasing hormone activity"/>
    <property type="evidence" value="ECO:0007669"/>
    <property type="project" value="TreeGrafter"/>
</dbReference>
<dbReference type="GO" id="GO:0005615">
    <property type="term" value="C:extracellular space"/>
    <property type="evidence" value="ECO:0007669"/>
    <property type="project" value="TreeGrafter"/>
</dbReference>
<keyword evidence="3" id="KW-0964">Secreted</keyword>
<evidence type="ECO:0000256" key="6">
    <source>
        <dbReference type="ARBA" id="ARBA00041953"/>
    </source>
</evidence>
<comment type="function">
    <text evidence="4">GRF is released by the hypothalamus and acts on the adenohypophyse to stimulate the secretion of growth hormone.</text>
</comment>
<feature type="signal peptide" evidence="8">
    <location>
        <begin position="1"/>
        <end position="19"/>
    </location>
</feature>
<comment type="similarity">
    <text evidence="2">Belongs to the glucagon family.</text>
</comment>
<sequence length="164" mass="18734">MMERAVVLVLCWTVMLGLCTPLYPSLRFGQRATAILMSSSLDDPLQPPTDYRSARSQHVEFRSGRHADAIFTNSYRKVLGQISARKFLQTITGKGSGSRPESEHYVKRQAGIFEDTYKQDLMSIKREHSYREQQRGRQGFSLQCSGCACGVLLNRKCPENRRRK</sequence>
<dbReference type="GO" id="GO:0043204">
    <property type="term" value="C:perikaryon"/>
    <property type="evidence" value="ECO:0007669"/>
    <property type="project" value="TreeGrafter"/>
</dbReference>
<dbReference type="SMART" id="SM00070">
    <property type="entry name" value="GLUCA"/>
    <property type="match status" value="1"/>
</dbReference>
<feature type="chain" id="PRO_5039653234" description="Somatoliberin" evidence="8">
    <location>
        <begin position="20"/>
        <end position="164"/>
    </location>
</feature>
<dbReference type="GO" id="GO:0043195">
    <property type="term" value="C:terminal bouton"/>
    <property type="evidence" value="ECO:0007669"/>
    <property type="project" value="TreeGrafter"/>
</dbReference>
<evidence type="ECO:0000259" key="9">
    <source>
        <dbReference type="PROSITE" id="PS00260"/>
    </source>
</evidence>
<evidence type="ECO:0000256" key="8">
    <source>
        <dbReference type="SAM" id="SignalP"/>
    </source>
</evidence>
<evidence type="ECO:0000256" key="3">
    <source>
        <dbReference type="ARBA" id="ARBA00022525"/>
    </source>
</evidence>
<evidence type="ECO:0000256" key="1">
    <source>
        <dbReference type="ARBA" id="ARBA00004613"/>
    </source>
</evidence>
<proteinExistence type="inferred from homology"/>
<dbReference type="PANTHER" id="PTHR11213:SF6">
    <property type="entry name" value="SOMATOLIBERIN"/>
    <property type="match status" value="1"/>
</dbReference>
<dbReference type="PANTHER" id="PTHR11213">
    <property type="entry name" value="GLUCAGON-FAMILY NEUROPEPTIDE"/>
    <property type="match status" value="1"/>
</dbReference>
<evidence type="ECO:0000256" key="4">
    <source>
        <dbReference type="ARBA" id="ARBA00037623"/>
    </source>
</evidence>
<reference evidence="10 11" key="1">
    <citation type="submission" date="2021-06" db="EMBL/GenBank/DDBJ databases">
        <title>Chromosome-level genome assembly of the red-tail catfish (Hemibagrus wyckioides).</title>
        <authorList>
            <person name="Shao F."/>
        </authorList>
    </citation>
    <scope>NUCLEOTIDE SEQUENCE [LARGE SCALE GENOMIC DNA]</scope>
    <source>
        <strain evidence="10">EC202008001</strain>
        <tissue evidence="10">Blood</tissue>
    </source>
</reference>
<dbReference type="EMBL" id="JAHKSW010000021">
    <property type="protein sequence ID" value="KAG7318881.1"/>
    <property type="molecule type" value="Genomic_DNA"/>
</dbReference>
<dbReference type="PROSITE" id="PS00260">
    <property type="entry name" value="GLUCAGON"/>
    <property type="match status" value="1"/>
</dbReference>
<accession>A0A9D3N8U1</accession>
<gene>
    <name evidence="10" type="ORF">KOW79_017355</name>
</gene>
<keyword evidence="8" id="KW-0732">Signal</keyword>
<evidence type="ECO:0000256" key="5">
    <source>
        <dbReference type="ARBA" id="ARBA00040782"/>
    </source>
</evidence>
<organism evidence="10 11">
    <name type="scientific">Hemibagrus wyckioides</name>
    <dbReference type="NCBI Taxonomy" id="337641"/>
    <lineage>
        <taxon>Eukaryota</taxon>
        <taxon>Metazoa</taxon>
        <taxon>Chordata</taxon>
        <taxon>Craniata</taxon>
        <taxon>Vertebrata</taxon>
        <taxon>Euteleostomi</taxon>
        <taxon>Actinopterygii</taxon>
        <taxon>Neopterygii</taxon>
        <taxon>Teleostei</taxon>
        <taxon>Ostariophysi</taxon>
        <taxon>Siluriformes</taxon>
        <taxon>Bagridae</taxon>
        <taxon>Hemibagrus</taxon>
    </lineage>
</organism>
<dbReference type="InterPro" id="IPR000532">
    <property type="entry name" value="Glucagon_GIP_secretin_VIP"/>
</dbReference>
<dbReference type="GO" id="GO:0007189">
    <property type="term" value="P:adenylate cyclase-activating G protein-coupled receptor signaling pathway"/>
    <property type="evidence" value="ECO:0007669"/>
    <property type="project" value="TreeGrafter"/>
</dbReference>
<dbReference type="Pfam" id="PF00123">
    <property type="entry name" value="Hormone_2"/>
    <property type="match status" value="1"/>
</dbReference>
<dbReference type="GO" id="GO:0030252">
    <property type="term" value="P:growth hormone secretion"/>
    <property type="evidence" value="ECO:0007669"/>
    <property type="project" value="TreeGrafter"/>
</dbReference>
<evidence type="ECO:0000313" key="10">
    <source>
        <dbReference type="EMBL" id="KAG7318881.1"/>
    </source>
</evidence>
<dbReference type="AlphaFoldDB" id="A0A9D3N8U1"/>
<dbReference type="GO" id="GO:0051428">
    <property type="term" value="F:peptide hormone receptor binding"/>
    <property type="evidence" value="ECO:0007669"/>
    <property type="project" value="TreeGrafter"/>
</dbReference>
<evidence type="ECO:0000256" key="7">
    <source>
        <dbReference type="ARBA" id="ARBA00042164"/>
    </source>
</evidence>
<dbReference type="InterPro" id="IPR046963">
    <property type="entry name" value="VIP/GHRH-like"/>
</dbReference>
<feature type="domain" description="Glucagon / GIP / secretin / VIP family" evidence="9">
    <location>
        <begin position="66"/>
        <end position="88"/>
    </location>
</feature>
<comment type="subcellular location">
    <subcellularLocation>
        <location evidence="1">Secreted</location>
    </subcellularLocation>
</comment>
<dbReference type="Proteomes" id="UP000824219">
    <property type="component" value="Linkage Group LG21"/>
</dbReference>
<protein>
    <recommendedName>
        <fullName evidence="5">Somatoliberin</fullName>
    </recommendedName>
    <alternativeName>
        <fullName evidence="7">Growth hormone-releasing factor</fullName>
    </alternativeName>
    <alternativeName>
        <fullName evidence="6">Growth hormone-releasing hormone</fullName>
    </alternativeName>
</protein>
<dbReference type="GO" id="GO:0031770">
    <property type="term" value="F:growth hormone-releasing hormone receptor binding"/>
    <property type="evidence" value="ECO:0007669"/>
    <property type="project" value="TreeGrafter"/>
</dbReference>